<dbReference type="AlphaFoldDB" id="A0A2N9PAM6"/>
<feature type="binding site" evidence="14">
    <location>
        <position position="92"/>
    </location>
    <ligand>
        <name>Zn(2+)</name>
        <dbReference type="ChEBI" id="CHEBI:29105"/>
        <note>catalytic</note>
    </ligand>
</feature>
<dbReference type="NCBIfam" id="TIGR01354">
    <property type="entry name" value="cyt_deam_tetra"/>
    <property type="match status" value="1"/>
</dbReference>
<proteinExistence type="inferred from homology"/>
<dbReference type="InterPro" id="IPR016193">
    <property type="entry name" value="Cytidine_deaminase-like"/>
</dbReference>
<name>A0A2N9PAM6_9FLAO</name>
<evidence type="ECO:0000313" key="18">
    <source>
        <dbReference type="Proteomes" id="UP000238180"/>
    </source>
</evidence>
<evidence type="ECO:0000256" key="7">
    <source>
        <dbReference type="ARBA" id="ARBA00022801"/>
    </source>
</evidence>
<keyword evidence="6 14" id="KW-0479">Metal-binding</keyword>
<evidence type="ECO:0000313" key="17">
    <source>
        <dbReference type="EMBL" id="SPE77389.1"/>
    </source>
</evidence>
<reference evidence="17 18" key="1">
    <citation type="submission" date="2018-02" db="EMBL/GenBank/DDBJ databases">
        <authorList>
            <person name="Cohen D.B."/>
            <person name="Kent A.D."/>
        </authorList>
    </citation>
    <scope>NUCLEOTIDE SEQUENCE [LARGE SCALE GENOMIC DNA]</scope>
    <source>
        <strain evidence="17">CIP109753</strain>
    </source>
</reference>
<dbReference type="PROSITE" id="PS00903">
    <property type="entry name" value="CYT_DCMP_DEAMINASES_1"/>
    <property type="match status" value="1"/>
</dbReference>
<comment type="function">
    <text evidence="2 15">This enzyme scavenges exogenous and endogenous cytidine and 2'-deoxycytidine for UMP synthesis.</text>
</comment>
<organism evidence="17 18">
    <name type="scientific">Flavobacterium columnare</name>
    <dbReference type="NCBI Taxonomy" id="996"/>
    <lineage>
        <taxon>Bacteria</taxon>
        <taxon>Pseudomonadati</taxon>
        <taxon>Bacteroidota</taxon>
        <taxon>Flavobacteriia</taxon>
        <taxon>Flavobacteriales</taxon>
        <taxon>Flavobacteriaceae</taxon>
        <taxon>Flavobacterium</taxon>
    </lineage>
</organism>
<keyword evidence="7 15" id="KW-0378">Hydrolase</keyword>
<dbReference type="Gene3D" id="3.40.140.10">
    <property type="entry name" value="Cytidine Deaminase, domain 2"/>
    <property type="match status" value="1"/>
</dbReference>
<evidence type="ECO:0000256" key="6">
    <source>
        <dbReference type="ARBA" id="ARBA00022723"/>
    </source>
</evidence>
<dbReference type="InterPro" id="IPR016192">
    <property type="entry name" value="APOBEC/CMP_deaminase_Zn-bd"/>
</dbReference>
<dbReference type="GO" id="GO:0055086">
    <property type="term" value="P:nucleobase-containing small molecule metabolic process"/>
    <property type="evidence" value="ECO:0007669"/>
    <property type="project" value="UniProtKB-ARBA"/>
</dbReference>
<dbReference type="EC" id="3.5.4.5" evidence="4 15"/>
<dbReference type="InterPro" id="IPR050202">
    <property type="entry name" value="Cyt/Deoxycyt_deaminase"/>
</dbReference>
<evidence type="ECO:0000256" key="12">
    <source>
        <dbReference type="PIRSR" id="PIRSR606262-1"/>
    </source>
</evidence>
<accession>A0A2N9PAM6</accession>
<evidence type="ECO:0000256" key="10">
    <source>
        <dbReference type="ARBA" id="ARBA00049252"/>
    </source>
</evidence>
<dbReference type="GO" id="GO:0004126">
    <property type="term" value="F:cytidine deaminase activity"/>
    <property type="evidence" value="ECO:0007669"/>
    <property type="project" value="UniProtKB-UniRule"/>
</dbReference>
<evidence type="ECO:0000256" key="5">
    <source>
        <dbReference type="ARBA" id="ARBA00018266"/>
    </source>
</evidence>
<evidence type="ECO:0000256" key="8">
    <source>
        <dbReference type="ARBA" id="ARBA00022833"/>
    </source>
</evidence>
<sequence length="179" mass="20085">MNPNFSKMRFGFFFPLTFMMREIKIDTKLSIYDSVAELSEEVKTLMQKAIEARIQAYAPYSKFNVGAALLLDNGQIVTGSNQENAAYPSGLCAERVAIFYAGAQYPKAKILKIAITAGSTMSVTDKPIPPCGACRQSIFEYEYKQDESIEIYFMGETGEVYKSDSIENLLPLTFDKKFL</sequence>
<evidence type="ECO:0000256" key="14">
    <source>
        <dbReference type="PIRSR" id="PIRSR606262-3"/>
    </source>
</evidence>
<dbReference type="GO" id="GO:0072527">
    <property type="term" value="P:pyrimidine-containing compound metabolic process"/>
    <property type="evidence" value="ECO:0007669"/>
    <property type="project" value="UniProtKB-ARBA"/>
</dbReference>
<comment type="catalytic activity">
    <reaction evidence="11 15">
        <text>cytidine + H2O + H(+) = uridine + NH4(+)</text>
        <dbReference type="Rhea" id="RHEA:16069"/>
        <dbReference type="ChEBI" id="CHEBI:15377"/>
        <dbReference type="ChEBI" id="CHEBI:15378"/>
        <dbReference type="ChEBI" id="CHEBI:16704"/>
        <dbReference type="ChEBI" id="CHEBI:17562"/>
        <dbReference type="ChEBI" id="CHEBI:28938"/>
        <dbReference type="EC" id="3.5.4.5"/>
    </reaction>
</comment>
<dbReference type="NCBIfam" id="NF004064">
    <property type="entry name" value="PRK05578.1"/>
    <property type="match status" value="1"/>
</dbReference>
<evidence type="ECO:0000256" key="15">
    <source>
        <dbReference type="RuleBase" id="RU364006"/>
    </source>
</evidence>
<evidence type="ECO:0000256" key="3">
    <source>
        <dbReference type="ARBA" id="ARBA00006576"/>
    </source>
</evidence>
<feature type="domain" description="CMP/dCMP-type deaminase" evidence="16">
    <location>
        <begin position="40"/>
        <end position="177"/>
    </location>
</feature>
<dbReference type="GO" id="GO:0005829">
    <property type="term" value="C:cytosol"/>
    <property type="evidence" value="ECO:0007669"/>
    <property type="project" value="TreeGrafter"/>
</dbReference>
<evidence type="ECO:0000256" key="9">
    <source>
        <dbReference type="ARBA" id="ARBA00032005"/>
    </source>
</evidence>
<evidence type="ECO:0000256" key="2">
    <source>
        <dbReference type="ARBA" id="ARBA00003949"/>
    </source>
</evidence>
<feature type="binding site" evidence="14">
    <location>
        <position position="131"/>
    </location>
    <ligand>
        <name>Zn(2+)</name>
        <dbReference type="ChEBI" id="CHEBI:29105"/>
        <note>catalytic</note>
    </ligand>
</feature>
<feature type="binding site" evidence="14">
    <location>
        <position position="134"/>
    </location>
    <ligand>
        <name>Zn(2+)</name>
        <dbReference type="ChEBI" id="CHEBI:29105"/>
        <note>catalytic</note>
    </ligand>
</feature>
<dbReference type="GO" id="GO:0042802">
    <property type="term" value="F:identical protein binding"/>
    <property type="evidence" value="ECO:0007669"/>
    <property type="project" value="UniProtKB-ARBA"/>
</dbReference>
<evidence type="ECO:0000256" key="13">
    <source>
        <dbReference type="PIRSR" id="PIRSR606262-2"/>
    </source>
</evidence>
<comment type="catalytic activity">
    <reaction evidence="10 15">
        <text>2'-deoxycytidine + H2O + H(+) = 2'-deoxyuridine + NH4(+)</text>
        <dbReference type="Rhea" id="RHEA:13433"/>
        <dbReference type="ChEBI" id="CHEBI:15377"/>
        <dbReference type="ChEBI" id="CHEBI:15378"/>
        <dbReference type="ChEBI" id="CHEBI:15698"/>
        <dbReference type="ChEBI" id="CHEBI:16450"/>
        <dbReference type="ChEBI" id="CHEBI:28938"/>
        <dbReference type="EC" id="3.5.4.5"/>
    </reaction>
</comment>
<dbReference type="GO" id="GO:0008270">
    <property type="term" value="F:zinc ion binding"/>
    <property type="evidence" value="ECO:0007669"/>
    <property type="project" value="UniProtKB-UniRule"/>
</dbReference>
<dbReference type="PROSITE" id="PS51747">
    <property type="entry name" value="CYT_DCMP_DEAMINASES_2"/>
    <property type="match status" value="1"/>
</dbReference>
<feature type="binding site" evidence="13">
    <location>
        <begin position="81"/>
        <end position="87"/>
    </location>
    <ligand>
        <name>substrate</name>
    </ligand>
</feature>
<evidence type="ECO:0000259" key="16">
    <source>
        <dbReference type="PROSITE" id="PS51747"/>
    </source>
</evidence>
<dbReference type="PANTHER" id="PTHR11644:SF2">
    <property type="entry name" value="CYTIDINE DEAMINASE"/>
    <property type="match status" value="1"/>
</dbReference>
<dbReference type="SUPFAM" id="SSF53927">
    <property type="entry name" value="Cytidine deaminase-like"/>
    <property type="match status" value="1"/>
</dbReference>
<evidence type="ECO:0000256" key="11">
    <source>
        <dbReference type="ARBA" id="ARBA00049558"/>
    </source>
</evidence>
<dbReference type="CDD" id="cd01283">
    <property type="entry name" value="cytidine_deaminase"/>
    <property type="match status" value="1"/>
</dbReference>
<protein>
    <recommendedName>
        <fullName evidence="5 15">Cytidine deaminase</fullName>
        <ecNumber evidence="4 15">3.5.4.5</ecNumber>
    </recommendedName>
    <alternativeName>
        <fullName evidence="9 15">Cytidine aminohydrolase</fullName>
    </alternativeName>
</protein>
<dbReference type="Proteomes" id="UP000238180">
    <property type="component" value="Unassembled WGS sequence"/>
</dbReference>
<evidence type="ECO:0000256" key="4">
    <source>
        <dbReference type="ARBA" id="ARBA00012783"/>
    </source>
</evidence>
<comment type="cofactor">
    <cofactor evidence="1 14 15">
        <name>Zn(2+)</name>
        <dbReference type="ChEBI" id="CHEBI:29105"/>
    </cofactor>
</comment>
<dbReference type="InterPro" id="IPR006262">
    <property type="entry name" value="Cyt_deam_tetra"/>
</dbReference>
<feature type="active site" description="Proton donor" evidence="12">
    <location>
        <position position="94"/>
    </location>
</feature>
<dbReference type="PANTHER" id="PTHR11644">
    <property type="entry name" value="CYTIDINE DEAMINASE"/>
    <property type="match status" value="1"/>
</dbReference>
<comment type="similarity">
    <text evidence="3 15">Belongs to the cytidine and deoxycytidylate deaminase family.</text>
</comment>
<dbReference type="InterPro" id="IPR002125">
    <property type="entry name" value="CMP_dCMP_dom"/>
</dbReference>
<dbReference type="EMBL" id="OLKH01000083">
    <property type="protein sequence ID" value="SPE77389.1"/>
    <property type="molecule type" value="Genomic_DNA"/>
</dbReference>
<gene>
    <name evidence="17" type="primary">cdd</name>
    <name evidence="17" type="ORF">FLACOL_01382</name>
</gene>
<dbReference type="Pfam" id="PF00383">
    <property type="entry name" value="dCMP_cyt_deam_1"/>
    <property type="match status" value="1"/>
</dbReference>
<keyword evidence="8 14" id="KW-0862">Zinc</keyword>
<evidence type="ECO:0000256" key="1">
    <source>
        <dbReference type="ARBA" id="ARBA00001947"/>
    </source>
</evidence>